<name>A0AA88DCU6_FICCA</name>
<comment type="caution">
    <text evidence="1">The sequence shown here is derived from an EMBL/GenBank/DDBJ whole genome shotgun (WGS) entry which is preliminary data.</text>
</comment>
<evidence type="ECO:0000313" key="1">
    <source>
        <dbReference type="EMBL" id="GMN54758.1"/>
    </source>
</evidence>
<dbReference type="Proteomes" id="UP001187192">
    <property type="component" value="Unassembled WGS sequence"/>
</dbReference>
<gene>
    <name evidence="1" type="ORF">TIFTF001_023879</name>
</gene>
<protein>
    <submittedName>
        <fullName evidence="1">Uncharacterized protein</fullName>
    </submittedName>
</protein>
<dbReference type="EMBL" id="BTGU01000053">
    <property type="protein sequence ID" value="GMN54758.1"/>
    <property type="molecule type" value="Genomic_DNA"/>
</dbReference>
<sequence>MKKNFGNSFSQLQPIFTCHHARSWQSDQFQHSPNRRVPLTNAARSVRQVCQRIQRCAGSSETSSTNSACACELQRTLARHLAKVLAAPNWFTPHVSVGP</sequence>
<reference evidence="1" key="1">
    <citation type="submission" date="2023-07" db="EMBL/GenBank/DDBJ databases">
        <title>draft genome sequence of fig (Ficus carica).</title>
        <authorList>
            <person name="Takahashi T."/>
            <person name="Nishimura K."/>
        </authorList>
    </citation>
    <scope>NUCLEOTIDE SEQUENCE</scope>
</reference>
<dbReference type="AlphaFoldDB" id="A0AA88DCU6"/>
<keyword evidence="2" id="KW-1185">Reference proteome</keyword>
<evidence type="ECO:0000313" key="2">
    <source>
        <dbReference type="Proteomes" id="UP001187192"/>
    </source>
</evidence>
<proteinExistence type="predicted"/>
<organism evidence="1 2">
    <name type="scientific">Ficus carica</name>
    <name type="common">Common fig</name>
    <dbReference type="NCBI Taxonomy" id="3494"/>
    <lineage>
        <taxon>Eukaryota</taxon>
        <taxon>Viridiplantae</taxon>
        <taxon>Streptophyta</taxon>
        <taxon>Embryophyta</taxon>
        <taxon>Tracheophyta</taxon>
        <taxon>Spermatophyta</taxon>
        <taxon>Magnoliopsida</taxon>
        <taxon>eudicotyledons</taxon>
        <taxon>Gunneridae</taxon>
        <taxon>Pentapetalae</taxon>
        <taxon>rosids</taxon>
        <taxon>fabids</taxon>
        <taxon>Rosales</taxon>
        <taxon>Moraceae</taxon>
        <taxon>Ficeae</taxon>
        <taxon>Ficus</taxon>
    </lineage>
</organism>
<accession>A0AA88DCU6</accession>